<keyword evidence="2" id="KW-1185">Reference proteome</keyword>
<dbReference type="RefSeq" id="WP_184497010.1">
    <property type="nucleotide sequence ID" value="NZ_JACIJO010000003.1"/>
</dbReference>
<proteinExistence type="predicted"/>
<sequence length="271" mass="31210">MKQFPFYLVISFLIVTIQFGCQPDEDLIPWEENSLCDSNSFQENDLLQTVPKTELYGQFSLIFFDQNPLEFTSAKPTGSTFEFWENKDAYQIGSGGSGNCGEGYEYITSPYMSIGLLLSEFDNSSENPHQYKRFLNIQVPFPCDSFSTQEKFYDLLKEESYDFGNSWEDFSDFIIEYKVEGKSYSSLGVDNSIFSISVSDLKNKKPIFNTEPNGNNGNPASVEATFKFCALLKSEDGKYLLIQNAQIRGRYFRMAPWGYYWEDWGKGWDQN</sequence>
<organism evidence="1 2">
    <name type="scientific">Algoriphagus iocasae</name>
    <dbReference type="NCBI Taxonomy" id="1836499"/>
    <lineage>
        <taxon>Bacteria</taxon>
        <taxon>Pseudomonadati</taxon>
        <taxon>Bacteroidota</taxon>
        <taxon>Cytophagia</taxon>
        <taxon>Cytophagales</taxon>
        <taxon>Cyclobacteriaceae</taxon>
        <taxon>Algoriphagus</taxon>
    </lineage>
</organism>
<reference evidence="1 2" key="1">
    <citation type="submission" date="2020-08" db="EMBL/GenBank/DDBJ databases">
        <title>Genomic Encyclopedia of Type Strains, Phase IV (KMG-IV): sequencing the most valuable type-strain genomes for metagenomic binning, comparative biology and taxonomic classification.</title>
        <authorList>
            <person name="Goeker M."/>
        </authorList>
    </citation>
    <scope>NUCLEOTIDE SEQUENCE [LARGE SCALE GENOMIC DNA]</scope>
    <source>
        <strain evidence="1 2">DSM 102044</strain>
    </source>
</reference>
<protein>
    <submittedName>
        <fullName evidence="1">Uncharacterized protein</fullName>
    </submittedName>
</protein>
<evidence type="ECO:0000313" key="1">
    <source>
        <dbReference type="EMBL" id="MBB6328231.1"/>
    </source>
</evidence>
<dbReference type="EMBL" id="JACIJO010000003">
    <property type="protein sequence ID" value="MBB6328231.1"/>
    <property type="molecule type" value="Genomic_DNA"/>
</dbReference>
<dbReference type="Proteomes" id="UP000588604">
    <property type="component" value="Unassembled WGS sequence"/>
</dbReference>
<gene>
    <name evidence="1" type="ORF">FHS59_003874</name>
</gene>
<comment type="caution">
    <text evidence="1">The sequence shown here is derived from an EMBL/GenBank/DDBJ whole genome shotgun (WGS) entry which is preliminary data.</text>
</comment>
<accession>A0A841N235</accession>
<name>A0A841N235_9BACT</name>
<dbReference type="AlphaFoldDB" id="A0A841N235"/>
<evidence type="ECO:0000313" key="2">
    <source>
        <dbReference type="Proteomes" id="UP000588604"/>
    </source>
</evidence>